<name>A0A146F4W4_ASPKA</name>
<reference evidence="2 3" key="1">
    <citation type="journal article" date="2016" name="DNA Res.">
        <title>Genome sequence of Aspergillus luchuensis NBRC 4314.</title>
        <authorList>
            <person name="Yamada O."/>
            <person name="Machida M."/>
            <person name="Hosoyama A."/>
            <person name="Goto M."/>
            <person name="Takahashi T."/>
            <person name="Futagami T."/>
            <person name="Yamagata Y."/>
            <person name="Takeuchi M."/>
            <person name="Kobayashi T."/>
            <person name="Koike H."/>
            <person name="Abe K."/>
            <person name="Asai K."/>
            <person name="Arita M."/>
            <person name="Fujita N."/>
            <person name="Fukuda K."/>
            <person name="Higa K."/>
            <person name="Horikawa H."/>
            <person name="Ishikawa T."/>
            <person name="Jinno K."/>
            <person name="Kato Y."/>
            <person name="Kirimura K."/>
            <person name="Mizutani O."/>
            <person name="Nakasone K."/>
            <person name="Sano M."/>
            <person name="Shiraishi Y."/>
            <person name="Tsukahara M."/>
            <person name="Gomi K."/>
        </authorList>
    </citation>
    <scope>NUCLEOTIDE SEQUENCE [LARGE SCALE GENOMIC DNA]</scope>
    <source>
        <strain evidence="2 3">RIB 2604</strain>
    </source>
</reference>
<reference evidence="3" key="2">
    <citation type="submission" date="2016-02" db="EMBL/GenBank/DDBJ databases">
        <title>Genome sequencing of Aspergillus luchuensis NBRC 4314.</title>
        <authorList>
            <person name="Yamada O."/>
        </authorList>
    </citation>
    <scope>NUCLEOTIDE SEQUENCE [LARGE SCALE GENOMIC DNA]</scope>
    <source>
        <strain evidence="3">RIB 2604</strain>
    </source>
</reference>
<dbReference type="Proteomes" id="UP000075230">
    <property type="component" value="Unassembled WGS sequence"/>
</dbReference>
<evidence type="ECO:0000256" key="1">
    <source>
        <dbReference type="SAM" id="MobiDB-lite"/>
    </source>
</evidence>
<comment type="caution">
    <text evidence="2">The sequence shown here is derived from an EMBL/GenBank/DDBJ whole genome shotgun (WGS) entry which is preliminary data.</text>
</comment>
<protein>
    <submittedName>
        <fullName evidence="2">DUF1339 domain protein</fullName>
    </submittedName>
</protein>
<sequence>MAALLAWSPAIGETYAPRETPEEPAKKKWERQQLDNPK</sequence>
<proteinExistence type="predicted"/>
<dbReference type="EMBL" id="BCWF01000010">
    <property type="protein sequence ID" value="GAT21344.1"/>
    <property type="molecule type" value="Genomic_DNA"/>
</dbReference>
<feature type="region of interest" description="Disordered" evidence="1">
    <location>
        <begin position="1"/>
        <end position="38"/>
    </location>
</feature>
<evidence type="ECO:0000313" key="3">
    <source>
        <dbReference type="Proteomes" id="UP000075230"/>
    </source>
</evidence>
<dbReference type="AlphaFoldDB" id="A0A146F4W4"/>
<feature type="compositionally biased region" description="Basic and acidic residues" evidence="1">
    <location>
        <begin position="19"/>
        <end position="38"/>
    </location>
</feature>
<organism evidence="2 3">
    <name type="scientific">Aspergillus kawachii</name>
    <name type="common">White koji mold</name>
    <name type="synonym">Aspergillus awamori var. kawachi</name>
    <dbReference type="NCBI Taxonomy" id="1069201"/>
    <lineage>
        <taxon>Eukaryota</taxon>
        <taxon>Fungi</taxon>
        <taxon>Dikarya</taxon>
        <taxon>Ascomycota</taxon>
        <taxon>Pezizomycotina</taxon>
        <taxon>Eurotiomycetes</taxon>
        <taxon>Eurotiomycetidae</taxon>
        <taxon>Eurotiales</taxon>
        <taxon>Aspergillaceae</taxon>
        <taxon>Aspergillus</taxon>
        <taxon>Aspergillus subgen. Circumdati</taxon>
    </lineage>
</organism>
<evidence type="ECO:0000313" key="2">
    <source>
        <dbReference type="EMBL" id="GAT21344.1"/>
    </source>
</evidence>
<accession>A0A146F4W4</accession>
<gene>
    <name evidence="2" type="ORF">RIB2604_01002330</name>
</gene>